<dbReference type="EMBL" id="FNWV01000004">
    <property type="protein sequence ID" value="SEH55279.1"/>
    <property type="molecule type" value="Genomic_DNA"/>
</dbReference>
<dbReference type="PRINTS" id="PR00344">
    <property type="entry name" value="BCTRLSENSOR"/>
</dbReference>
<organism evidence="11 12">
    <name type="scientific">Ruminococcus flavefaciens</name>
    <dbReference type="NCBI Taxonomy" id="1265"/>
    <lineage>
        <taxon>Bacteria</taxon>
        <taxon>Bacillati</taxon>
        <taxon>Bacillota</taxon>
        <taxon>Clostridia</taxon>
        <taxon>Eubacteriales</taxon>
        <taxon>Oscillospiraceae</taxon>
        <taxon>Ruminococcus</taxon>
    </lineage>
</organism>
<evidence type="ECO:0000256" key="5">
    <source>
        <dbReference type="ARBA" id="ARBA00022679"/>
    </source>
</evidence>
<feature type="domain" description="Histidine kinase" evidence="10">
    <location>
        <begin position="266"/>
        <end position="483"/>
    </location>
</feature>
<reference evidence="11 12" key="1">
    <citation type="submission" date="2016-10" db="EMBL/GenBank/DDBJ databases">
        <authorList>
            <person name="de Groot N.N."/>
        </authorList>
    </citation>
    <scope>NUCLEOTIDE SEQUENCE [LARGE SCALE GENOMIC DNA]</scope>
    <source>
        <strain evidence="11 12">YAD2003</strain>
    </source>
</reference>
<dbReference type="CDD" id="cd00075">
    <property type="entry name" value="HATPase"/>
    <property type="match status" value="1"/>
</dbReference>
<dbReference type="InterPro" id="IPR005467">
    <property type="entry name" value="His_kinase_dom"/>
</dbReference>
<name>A0A1H6J0F1_RUMFL</name>
<dbReference type="FunFam" id="3.30.565.10:FF:000006">
    <property type="entry name" value="Sensor histidine kinase WalK"/>
    <property type="match status" value="1"/>
</dbReference>
<dbReference type="InterPro" id="IPR036890">
    <property type="entry name" value="HATPase_C_sf"/>
</dbReference>
<dbReference type="SMART" id="SM00387">
    <property type="entry name" value="HATPase_c"/>
    <property type="match status" value="1"/>
</dbReference>
<evidence type="ECO:0000256" key="1">
    <source>
        <dbReference type="ARBA" id="ARBA00000085"/>
    </source>
</evidence>
<dbReference type="InterPro" id="IPR004358">
    <property type="entry name" value="Sig_transdc_His_kin-like_C"/>
</dbReference>
<dbReference type="SUPFAM" id="SSF55874">
    <property type="entry name" value="ATPase domain of HSP90 chaperone/DNA topoisomerase II/histidine kinase"/>
    <property type="match status" value="1"/>
</dbReference>
<evidence type="ECO:0000313" key="11">
    <source>
        <dbReference type="EMBL" id="SEH55279.1"/>
    </source>
</evidence>
<dbReference type="Gene3D" id="3.30.565.10">
    <property type="entry name" value="Histidine kinase-like ATPase, C-terminal domain"/>
    <property type="match status" value="1"/>
</dbReference>
<feature type="transmembrane region" description="Helical" evidence="9">
    <location>
        <begin position="178"/>
        <end position="201"/>
    </location>
</feature>
<dbReference type="PANTHER" id="PTHR43547">
    <property type="entry name" value="TWO-COMPONENT HISTIDINE KINASE"/>
    <property type="match status" value="1"/>
</dbReference>
<gene>
    <name evidence="11" type="ORF">SAMN02910265_01378</name>
</gene>
<dbReference type="InterPro" id="IPR003594">
    <property type="entry name" value="HATPase_dom"/>
</dbReference>
<dbReference type="GO" id="GO:0016020">
    <property type="term" value="C:membrane"/>
    <property type="evidence" value="ECO:0007669"/>
    <property type="project" value="UniProtKB-SubCell"/>
</dbReference>
<evidence type="ECO:0000256" key="3">
    <source>
        <dbReference type="ARBA" id="ARBA00012438"/>
    </source>
</evidence>
<dbReference type="GO" id="GO:0000155">
    <property type="term" value="F:phosphorelay sensor kinase activity"/>
    <property type="evidence" value="ECO:0007669"/>
    <property type="project" value="InterPro"/>
</dbReference>
<evidence type="ECO:0000313" key="12">
    <source>
        <dbReference type="Proteomes" id="UP000183190"/>
    </source>
</evidence>
<evidence type="ECO:0000259" key="10">
    <source>
        <dbReference type="PROSITE" id="PS50109"/>
    </source>
</evidence>
<dbReference type="PANTHER" id="PTHR43547:SF2">
    <property type="entry name" value="HYBRID SIGNAL TRANSDUCTION HISTIDINE KINASE C"/>
    <property type="match status" value="1"/>
</dbReference>
<dbReference type="InterPro" id="IPR003661">
    <property type="entry name" value="HisK_dim/P_dom"/>
</dbReference>
<comment type="catalytic activity">
    <reaction evidence="1">
        <text>ATP + protein L-histidine = ADP + protein N-phospho-L-histidine.</text>
        <dbReference type="EC" id="2.7.13.3"/>
    </reaction>
</comment>
<evidence type="ECO:0000256" key="4">
    <source>
        <dbReference type="ARBA" id="ARBA00022553"/>
    </source>
</evidence>
<dbReference type="Pfam" id="PF02518">
    <property type="entry name" value="HATPase_c"/>
    <property type="match status" value="1"/>
</dbReference>
<keyword evidence="9" id="KW-0812">Transmembrane</keyword>
<evidence type="ECO:0000256" key="2">
    <source>
        <dbReference type="ARBA" id="ARBA00004370"/>
    </source>
</evidence>
<dbReference type="FunFam" id="1.10.287.130:FF:000001">
    <property type="entry name" value="Two-component sensor histidine kinase"/>
    <property type="match status" value="1"/>
</dbReference>
<accession>A0A1H6J0F1</accession>
<keyword evidence="5" id="KW-0808">Transferase</keyword>
<dbReference type="OrthoDB" id="9813151at2"/>
<dbReference type="InterPro" id="IPR036097">
    <property type="entry name" value="HisK_dim/P_sf"/>
</dbReference>
<protein>
    <recommendedName>
        <fullName evidence="3">histidine kinase</fullName>
        <ecNumber evidence="3">2.7.13.3</ecNumber>
    </recommendedName>
</protein>
<keyword evidence="6 11" id="KW-0418">Kinase</keyword>
<dbReference type="Gene3D" id="1.10.287.130">
    <property type="match status" value="1"/>
</dbReference>
<keyword evidence="8 9" id="KW-0472">Membrane</keyword>
<dbReference type="SMART" id="SM00388">
    <property type="entry name" value="HisKA"/>
    <property type="match status" value="1"/>
</dbReference>
<keyword evidence="7" id="KW-0902">Two-component regulatory system</keyword>
<evidence type="ECO:0000256" key="7">
    <source>
        <dbReference type="ARBA" id="ARBA00023012"/>
    </source>
</evidence>
<dbReference type="Proteomes" id="UP000183190">
    <property type="component" value="Unassembled WGS sequence"/>
</dbReference>
<dbReference type="SUPFAM" id="SSF47384">
    <property type="entry name" value="Homodimeric domain of signal transducing histidine kinase"/>
    <property type="match status" value="1"/>
</dbReference>
<comment type="subcellular location">
    <subcellularLocation>
        <location evidence="2">Membrane</location>
    </subcellularLocation>
</comment>
<evidence type="ECO:0000256" key="9">
    <source>
        <dbReference type="SAM" id="Phobius"/>
    </source>
</evidence>
<dbReference type="PROSITE" id="PS50109">
    <property type="entry name" value="HIS_KIN"/>
    <property type="match status" value="1"/>
</dbReference>
<keyword evidence="4" id="KW-0597">Phosphoprotein</keyword>
<dbReference type="CDD" id="cd00082">
    <property type="entry name" value="HisKA"/>
    <property type="match status" value="1"/>
</dbReference>
<dbReference type="EC" id="2.7.13.3" evidence="3"/>
<feature type="transmembrane region" description="Helical" evidence="9">
    <location>
        <begin position="12"/>
        <end position="38"/>
    </location>
</feature>
<keyword evidence="9" id="KW-1133">Transmembrane helix</keyword>
<dbReference type="AlphaFoldDB" id="A0A1H6J0F1"/>
<evidence type="ECO:0000256" key="6">
    <source>
        <dbReference type="ARBA" id="ARBA00022777"/>
    </source>
</evidence>
<dbReference type="Pfam" id="PF00512">
    <property type="entry name" value="HisKA"/>
    <property type="match status" value="1"/>
</dbReference>
<evidence type="ECO:0000256" key="8">
    <source>
        <dbReference type="ARBA" id="ARBA00023136"/>
    </source>
</evidence>
<sequence length="488" mass="55266">MKTKKSSYDKLFIFLIFIVLSVNIVISVIIITISSSIYKSSKLDELQSIGDLFISCMQDNYSETHDTRSEVTKTLHKKFSSKYHLMIYIYDDNGNCVLSDADYKETPKKVVKNSDKISASEMEKLDANDFLDLETKNISANEPYMLYGSSFFLKGKNDIVPMHMYAKIYSRSDGINSFALKIAVFYTLICALSIAVQLLLIKRRFNKLDEYERIFARISEQYARRDFSETIPTNVPYTSSEIADYVNAVAADVAKSEETSKTFIANVSHELRTPITTIGGFVDGILDGTITKGRQNEYLVLVSKEIKRLRILISSMLNMSRFETGTLRPNFRDVNLTEIVIQTVLMFEKKIEDKNLEVEGLGSERMTCEVDADLLQQVIYNLVENAVKFINTGGTLSFRFERSVNGNCTIGIKNTGEGLKNDEITQVFDRFYKTDSSRGKDTTGLGLGLAISRKIVHLHHGHIVVKSVYGEYTEFLIQLPEKQPKAKG</sequence>
<dbReference type="RefSeq" id="WP_074715775.1">
    <property type="nucleotide sequence ID" value="NZ_FNWV01000004.1"/>
</dbReference>
<proteinExistence type="predicted"/>